<evidence type="ECO:0000313" key="3">
    <source>
        <dbReference type="Proteomes" id="UP001223420"/>
    </source>
</evidence>
<dbReference type="EMBL" id="JAUSWL010000003">
    <property type="protein sequence ID" value="MDQ0543262.1"/>
    <property type="molecule type" value="Genomic_DNA"/>
</dbReference>
<dbReference type="SUPFAM" id="SSF49842">
    <property type="entry name" value="TNF-like"/>
    <property type="match status" value="1"/>
</dbReference>
<dbReference type="Pfam" id="PF18454">
    <property type="entry name" value="Mtd_N"/>
    <property type="match status" value="1"/>
</dbReference>
<name>A0AAJ1TLM9_9HYPH</name>
<gene>
    <name evidence="2" type="ORF">QO001_002188</name>
</gene>
<dbReference type="RefSeq" id="WP_230366078.1">
    <property type="nucleotide sequence ID" value="NZ_JAJALK010000004.1"/>
</dbReference>
<dbReference type="Gene3D" id="2.10.10.30">
    <property type="match status" value="1"/>
</dbReference>
<organism evidence="2 3">
    <name type="scientific">Methylobacterium brachiatum</name>
    <dbReference type="NCBI Taxonomy" id="269660"/>
    <lineage>
        <taxon>Bacteria</taxon>
        <taxon>Pseudomonadati</taxon>
        <taxon>Pseudomonadota</taxon>
        <taxon>Alphaproteobacteria</taxon>
        <taxon>Hyphomicrobiales</taxon>
        <taxon>Methylobacteriaceae</taxon>
        <taxon>Methylobacterium</taxon>
    </lineage>
</organism>
<proteinExistence type="predicted"/>
<dbReference type="InterPro" id="IPR008983">
    <property type="entry name" value="Tumour_necrosis_fac-like_dom"/>
</dbReference>
<sequence>MSVRTQWLRDAWSFLATFVGKPGEFVVDTTNWRLVVHDGSTPGGHPTVSATDLKAGVPMLGINTEADTTNRLAVKSEVALLSWDDAKPGPGNMRVSVNKKAAGNDAAFLFQTGYSTRALFGTLASDDFALKVSPDGATFYTPLVASAATGRIILGRIDAPLEVSANTGALPDPPAQSVLRLSGADGSRAILALDSYGAAEGGSLTFRAAGGTAAAPAALKAGALIGQVSAVGRGAKSFSAAARAWLSFLTAETWTDGAQGTRAVIAATPLGATAATDVLSVEANGAVGLVPLPSDPKGGATGQIYVSGSDTAIKWHDGTGWKRITNFAKSVAYTNFDNYVGADAWTKVQFNNADSNDQGAFIASKNRFVAPEAGLYGFNLSLTYKRNGTSAPAALEAQLYRNGTAAGRGRAAATGTLVDGITAVDLASALKLAANDYVEVYVRFTGADGYVAAADSFFGAQQMA</sequence>
<dbReference type="Proteomes" id="UP001223420">
    <property type="component" value="Unassembled WGS sequence"/>
</dbReference>
<dbReference type="Gene3D" id="2.60.120.40">
    <property type="match status" value="1"/>
</dbReference>
<evidence type="ECO:0000259" key="1">
    <source>
        <dbReference type="Pfam" id="PF18454"/>
    </source>
</evidence>
<feature type="domain" description="Major tropism determinant N-terminal" evidence="1">
    <location>
        <begin position="7"/>
        <end position="41"/>
    </location>
</feature>
<dbReference type="AlphaFoldDB" id="A0AAJ1TLM9"/>
<dbReference type="InterPro" id="IPR041352">
    <property type="entry name" value="Mtd_N"/>
</dbReference>
<comment type="caution">
    <text evidence="2">The sequence shown here is derived from an EMBL/GenBank/DDBJ whole genome shotgun (WGS) entry which is preliminary data.</text>
</comment>
<reference evidence="2" key="1">
    <citation type="submission" date="2023-07" db="EMBL/GenBank/DDBJ databases">
        <title>Genomic Encyclopedia of Type Strains, Phase IV (KMG-IV): sequencing the most valuable type-strain genomes for metagenomic binning, comparative biology and taxonomic classification.</title>
        <authorList>
            <person name="Goeker M."/>
        </authorList>
    </citation>
    <scope>NUCLEOTIDE SEQUENCE</scope>
    <source>
        <strain evidence="2">DSM 19569</strain>
    </source>
</reference>
<protein>
    <recommendedName>
        <fullName evidence="1">Major tropism determinant N-terminal domain-containing protein</fullName>
    </recommendedName>
</protein>
<evidence type="ECO:0000313" key="2">
    <source>
        <dbReference type="EMBL" id="MDQ0543262.1"/>
    </source>
</evidence>
<accession>A0AAJ1TLM9</accession>